<accession>A0A328AL55</accession>
<dbReference type="AlphaFoldDB" id="A0A328AL55"/>
<gene>
    <name evidence="3" type="ORF">DJ017_12060</name>
</gene>
<evidence type="ECO:0000313" key="3">
    <source>
        <dbReference type="EMBL" id="RAK55201.1"/>
    </source>
</evidence>
<organism evidence="3 4">
    <name type="scientific">Phenylobacterium soli</name>
    <dbReference type="NCBI Taxonomy" id="2170551"/>
    <lineage>
        <taxon>Bacteria</taxon>
        <taxon>Pseudomonadati</taxon>
        <taxon>Pseudomonadota</taxon>
        <taxon>Alphaproteobacteria</taxon>
        <taxon>Caulobacterales</taxon>
        <taxon>Caulobacteraceae</taxon>
        <taxon>Phenylobacterium</taxon>
    </lineage>
</organism>
<keyword evidence="2" id="KW-0732">Signal</keyword>
<evidence type="ECO:0000313" key="4">
    <source>
        <dbReference type="Proteomes" id="UP000249254"/>
    </source>
</evidence>
<dbReference type="PROSITE" id="PS51257">
    <property type="entry name" value="PROKAR_LIPOPROTEIN"/>
    <property type="match status" value="1"/>
</dbReference>
<evidence type="ECO:0000256" key="1">
    <source>
        <dbReference type="SAM" id="MobiDB-lite"/>
    </source>
</evidence>
<dbReference type="RefSeq" id="WP_111528949.1">
    <property type="nucleotide sequence ID" value="NZ_JBHRSG010000003.1"/>
</dbReference>
<name>A0A328AL55_9CAUL</name>
<dbReference type="EMBL" id="QFYQ01000001">
    <property type="protein sequence ID" value="RAK55201.1"/>
    <property type="molecule type" value="Genomic_DNA"/>
</dbReference>
<feature type="signal peptide" evidence="2">
    <location>
        <begin position="1"/>
        <end position="30"/>
    </location>
</feature>
<feature type="chain" id="PRO_5016241481" evidence="2">
    <location>
        <begin position="31"/>
        <end position="178"/>
    </location>
</feature>
<proteinExistence type="predicted"/>
<feature type="region of interest" description="Disordered" evidence="1">
    <location>
        <begin position="55"/>
        <end position="80"/>
    </location>
</feature>
<reference evidence="4" key="1">
    <citation type="submission" date="2018-05" db="EMBL/GenBank/DDBJ databases">
        <authorList>
            <person name="Li X."/>
        </authorList>
    </citation>
    <scope>NUCLEOTIDE SEQUENCE [LARGE SCALE GENOMIC DNA]</scope>
    <source>
        <strain evidence="4">LX32</strain>
    </source>
</reference>
<evidence type="ECO:0000256" key="2">
    <source>
        <dbReference type="SAM" id="SignalP"/>
    </source>
</evidence>
<dbReference type="Proteomes" id="UP000249254">
    <property type="component" value="Unassembled WGS sequence"/>
</dbReference>
<keyword evidence="4" id="KW-1185">Reference proteome</keyword>
<comment type="caution">
    <text evidence="3">The sequence shown here is derived from an EMBL/GenBank/DDBJ whole genome shotgun (WGS) entry which is preliminary data.</text>
</comment>
<sequence>MTTAFLRAPRVPILASILLASLACGRAALASEPVPGGATEAPISTADQIDAFIKSHPAPDLPQDRAAGVTSSSAHERSPHGFVEVGVGTGGYRSVAGLVQMPLGDTGSVTLAASDLRGRGVFGARAQSLGASLALGPAAAAAGDPHCARSLDLGLEMEPRLRRSWLSPDGTPVCRVGP</sequence>
<dbReference type="OrthoDB" id="7203826at2"/>
<protein>
    <submittedName>
        <fullName evidence="3">Uncharacterized protein</fullName>
    </submittedName>
</protein>